<evidence type="ECO:0000256" key="4">
    <source>
        <dbReference type="ARBA" id="ARBA00022833"/>
    </source>
</evidence>
<keyword evidence="4 7" id="KW-0862">Zinc</keyword>
<evidence type="ECO:0000259" key="8">
    <source>
        <dbReference type="Pfam" id="PF00962"/>
    </source>
</evidence>
<comment type="similarity">
    <text evidence="7">Belongs to the metallo-dependent hydrolases superfamily. Adenosine and AMP deaminases family. Adenine deaminase type 2 subfamily.</text>
</comment>
<evidence type="ECO:0000256" key="7">
    <source>
        <dbReference type="HAMAP-Rule" id="MF_03145"/>
    </source>
</evidence>
<dbReference type="GO" id="GO:0009117">
    <property type="term" value="P:nucleotide metabolic process"/>
    <property type="evidence" value="ECO:0007669"/>
    <property type="project" value="UniProtKB-KW"/>
</dbReference>
<keyword evidence="1 7" id="KW-0963">Cytoplasm</keyword>
<keyword evidence="6 7" id="KW-0539">Nucleus</keyword>
<dbReference type="Pfam" id="PF00962">
    <property type="entry name" value="A_deaminase"/>
    <property type="match status" value="1"/>
</dbReference>
<feature type="binding site" evidence="7">
    <location>
        <position position="21"/>
    </location>
    <ligand>
        <name>Zn(2+)</name>
        <dbReference type="ChEBI" id="CHEBI:29105"/>
        <note>catalytic</note>
    </ligand>
</feature>
<comment type="cofactor">
    <cofactor evidence="7">
        <name>Zn(2+)</name>
        <dbReference type="ChEBI" id="CHEBI:29105"/>
    </cofactor>
    <text evidence="7">Binds 1 zinc ion per subunit.</text>
</comment>
<dbReference type="Gene3D" id="3.20.20.140">
    <property type="entry name" value="Metal-dependent hydrolases"/>
    <property type="match status" value="1"/>
</dbReference>
<dbReference type="AlphaFoldDB" id="A0A6A5TQW5"/>
<evidence type="ECO:0000256" key="6">
    <source>
        <dbReference type="ARBA" id="ARBA00023242"/>
    </source>
</evidence>
<evidence type="ECO:0000313" key="10">
    <source>
        <dbReference type="Proteomes" id="UP000800035"/>
    </source>
</evidence>
<comment type="subcellular location">
    <subcellularLocation>
        <location evidence="7">Cytoplasm</location>
    </subcellularLocation>
    <subcellularLocation>
        <location evidence="7">Nucleus</location>
    </subcellularLocation>
</comment>
<dbReference type="GO" id="GO:0043103">
    <property type="term" value="P:hypoxanthine salvage"/>
    <property type="evidence" value="ECO:0007669"/>
    <property type="project" value="UniProtKB-UniRule"/>
</dbReference>
<sequence>MVTPDFQTFLQALPKCEHHMHLEGALSPTILFKLSTKNNITLPRNDPAFQSPEALLARYQRFTSLDDFLHYYYIGMSVLITASDFEDLAWDYFLHASADGVHHAEVFFDPQAHLSRGVAYETVVSGFDRACKRAEKELGVSSMLVSCFLRHLPARECVEVFEREDVQSRYKDGTVKGVGLDSSELAFPPEGFVELYDRARALGLQLTAHAGEEGPASYIASALSNLRVSRIDHGIKLATDTVLLDQIAKDGTMLTLCPLSNVVLRCVDTVRDVPIRQLLEKGVSFSVNSDDPAYFGGYCLDNYVAVQEAFELSVGEWETVVRNGILGSWCAEARKEKLLGRLGDVVAEWEGKL</sequence>
<dbReference type="EMBL" id="ML976997">
    <property type="protein sequence ID" value="KAF1954808.1"/>
    <property type="molecule type" value="Genomic_DNA"/>
</dbReference>
<dbReference type="HAMAP" id="MF_01962">
    <property type="entry name" value="Adenine_deaminase"/>
    <property type="match status" value="1"/>
</dbReference>
<comment type="catalytic activity">
    <reaction evidence="7">
        <text>adenine + H2O + H(+) = hypoxanthine + NH4(+)</text>
        <dbReference type="Rhea" id="RHEA:23688"/>
        <dbReference type="ChEBI" id="CHEBI:15377"/>
        <dbReference type="ChEBI" id="CHEBI:15378"/>
        <dbReference type="ChEBI" id="CHEBI:16708"/>
        <dbReference type="ChEBI" id="CHEBI:17368"/>
        <dbReference type="ChEBI" id="CHEBI:28938"/>
        <dbReference type="EC" id="3.5.4.2"/>
    </reaction>
</comment>
<dbReference type="OrthoDB" id="272271at2759"/>
<dbReference type="GO" id="GO:0006146">
    <property type="term" value="P:adenine catabolic process"/>
    <property type="evidence" value="ECO:0007669"/>
    <property type="project" value="UniProtKB-UniRule"/>
</dbReference>
<dbReference type="GO" id="GO:0000034">
    <property type="term" value="F:adenine deaminase activity"/>
    <property type="evidence" value="ECO:0007669"/>
    <property type="project" value="UniProtKB-UniRule"/>
</dbReference>
<gene>
    <name evidence="7" type="primary">AAH1</name>
    <name evidence="9" type="ORF">CC80DRAFT_493574</name>
</gene>
<dbReference type="InterPro" id="IPR006330">
    <property type="entry name" value="Ado/ade_deaminase"/>
</dbReference>
<dbReference type="GO" id="GO:0005829">
    <property type="term" value="C:cytosol"/>
    <property type="evidence" value="ECO:0007669"/>
    <property type="project" value="TreeGrafter"/>
</dbReference>
<dbReference type="SUPFAM" id="SSF51556">
    <property type="entry name" value="Metallo-dependent hydrolases"/>
    <property type="match status" value="1"/>
</dbReference>
<keyword evidence="5 7" id="KW-0546">Nucleotide metabolism</keyword>
<reference evidence="9" key="1">
    <citation type="journal article" date="2020" name="Stud. Mycol.">
        <title>101 Dothideomycetes genomes: a test case for predicting lifestyles and emergence of pathogens.</title>
        <authorList>
            <person name="Haridas S."/>
            <person name="Albert R."/>
            <person name="Binder M."/>
            <person name="Bloem J."/>
            <person name="Labutti K."/>
            <person name="Salamov A."/>
            <person name="Andreopoulos B."/>
            <person name="Baker S."/>
            <person name="Barry K."/>
            <person name="Bills G."/>
            <person name="Bluhm B."/>
            <person name="Cannon C."/>
            <person name="Castanera R."/>
            <person name="Culley D."/>
            <person name="Daum C."/>
            <person name="Ezra D."/>
            <person name="Gonzalez J."/>
            <person name="Henrissat B."/>
            <person name="Kuo A."/>
            <person name="Liang C."/>
            <person name="Lipzen A."/>
            <person name="Lutzoni F."/>
            <person name="Magnuson J."/>
            <person name="Mondo S."/>
            <person name="Nolan M."/>
            <person name="Ohm R."/>
            <person name="Pangilinan J."/>
            <person name="Park H.-J."/>
            <person name="Ramirez L."/>
            <person name="Alfaro M."/>
            <person name="Sun H."/>
            <person name="Tritt A."/>
            <person name="Yoshinaga Y."/>
            <person name="Zwiers L.-H."/>
            <person name="Turgeon B."/>
            <person name="Goodwin S."/>
            <person name="Spatafora J."/>
            <person name="Crous P."/>
            <person name="Grigoriev I."/>
        </authorList>
    </citation>
    <scope>NUCLEOTIDE SEQUENCE</scope>
    <source>
        <strain evidence="9">CBS 675.92</strain>
    </source>
</reference>
<proteinExistence type="inferred from homology"/>
<feature type="binding site" evidence="7">
    <location>
        <position position="291"/>
    </location>
    <ligand>
        <name>substrate</name>
    </ligand>
</feature>
<dbReference type="InterPro" id="IPR006650">
    <property type="entry name" value="A/AMP_deam_AS"/>
</dbReference>
<evidence type="ECO:0000256" key="2">
    <source>
        <dbReference type="ARBA" id="ARBA00022723"/>
    </source>
</evidence>
<accession>A0A6A5TQW5</accession>
<keyword evidence="3 7" id="KW-0378">Hydrolase</keyword>
<dbReference type="CDD" id="cd01320">
    <property type="entry name" value="ADA"/>
    <property type="match status" value="1"/>
</dbReference>
<feature type="binding site" evidence="7">
    <location>
        <position position="19"/>
    </location>
    <ligand>
        <name>Zn(2+)</name>
        <dbReference type="ChEBI" id="CHEBI:29105"/>
        <note>catalytic</note>
    </ligand>
</feature>
<keyword evidence="2 7" id="KW-0479">Metal-binding</keyword>
<protein>
    <recommendedName>
        <fullName evidence="7">Adenine deaminase</fullName>
        <shortName evidence="7">ADE</shortName>
        <ecNumber evidence="7">3.5.4.2</ecNumber>
    </recommendedName>
    <alternativeName>
        <fullName evidence="7">Adenine aminohydrolase</fullName>
        <shortName evidence="7">AAH</shortName>
    </alternativeName>
</protein>
<feature type="site" description="Important for catalytic activity" evidence="7">
    <location>
        <position position="233"/>
    </location>
</feature>
<name>A0A6A5TQW5_9PLEO</name>
<feature type="binding site" evidence="7">
    <location>
        <position position="290"/>
    </location>
    <ligand>
        <name>Zn(2+)</name>
        <dbReference type="ChEBI" id="CHEBI:29105"/>
        <note>catalytic</note>
    </ligand>
</feature>
<dbReference type="EC" id="3.5.4.2" evidence="7"/>
<dbReference type="PANTHER" id="PTHR43114:SF6">
    <property type="entry name" value="ADENINE DEAMINASE"/>
    <property type="match status" value="1"/>
</dbReference>
<evidence type="ECO:0000256" key="3">
    <source>
        <dbReference type="ARBA" id="ARBA00022801"/>
    </source>
</evidence>
<organism evidence="9 10">
    <name type="scientific">Byssothecium circinans</name>
    <dbReference type="NCBI Taxonomy" id="147558"/>
    <lineage>
        <taxon>Eukaryota</taxon>
        <taxon>Fungi</taxon>
        <taxon>Dikarya</taxon>
        <taxon>Ascomycota</taxon>
        <taxon>Pezizomycotina</taxon>
        <taxon>Dothideomycetes</taxon>
        <taxon>Pleosporomycetidae</taxon>
        <taxon>Pleosporales</taxon>
        <taxon>Massarineae</taxon>
        <taxon>Massarinaceae</taxon>
        <taxon>Byssothecium</taxon>
    </lineage>
</organism>
<feature type="binding site" evidence="7">
    <location>
        <position position="209"/>
    </location>
    <ligand>
        <name>Zn(2+)</name>
        <dbReference type="ChEBI" id="CHEBI:29105"/>
        <note>catalytic</note>
    </ligand>
</feature>
<comment type="function">
    <text evidence="7">Catalyzes the hydrolytic deamination of adenine to hypoxanthine. Plays an important role in the purine salvage pathway and in nitrogen catabolism.</text>
</comment>
<dbReference type="GO" id="GO:0008270">
    <property type="term" value="F:zinc ion binding"/>
    <property type="evidence" value="ECO:0007669"/>
    <property type="project" value="UniProtKB-UniRule"/>
</dbReference>
<keyword evidence="10" id="KW-1185">Reference proteome</keyword>
<dbReference type="InterPro" id="IPR032466">
    <property type="entry name" value="Metal_Hydrolase"/>
</dbReference>
<dbReference type="PANTHER" id="PTHR43114">
    <property type="entry name" value="ADENINE DEAMINASE"/>
    <property type="match status" value="1"/>
</dbReference>
<evidence type="ECO:0000256" key="1">
    <source>
        <dbReference type="ARBA" id="ARBA00022490"/>
    </source>
</evidence>
<evidence type="ECO:0000256" key="5">
    <source>
        <dbReference type="ARBA" id="ARBA00023080"/>
    </source>
</evidence>
<evidence type="ECO:0000313" key="9">
    <source>
        <dbReference type="EMBL" id="KAF1954808.1"/>
    </source>
</evidence>
<dbReference type="InterPro" id="IPR001365">
    <property type="entry name" value="A_deaminase_dom"/>
</dbReference>
<feature type="active site" description="Proton donor" evidence="7">
    <location>
        <position position="212"/>
    </location>
</feature>
<dbReference type="Proteomes" id="UP000800035">
    <property type="component" value="Unassembled WGS sequence"/>
</dbReference>
<dbReference type="FunFam" id="3.20.20.140:FF:000039">
    <property type="entry name" value="Adenine deaminase"/>
    <property type="match status" value="1"/>
</dbReference>
<dbReference type="GO" id="GO:0005634">
    <property type="term" value="C:nucleus"/>
    <property type="evidence" value="ECO:0007669"/>
    <property type="project" value="UniProtKB-SubCell"/>
</dbReference>
<dbReference type="NCBIfam" id="TIGR01430">
    <property type="entry name" value="aden_deam"/>
    <property type="match status" value="1"/>
</dbReference>
<feature type="domain" description="Adenosine deaminase" evidence="8">
    <location>
        <begin position="14"/>
        <end position="342"/>
    </location>
</feature>
<dbReference type="InterPro" id="IPR028892">
    <property type="entry name" value="ADE"/>
</dbReference>
<dbReference type="PROSITE" id="PS00485">
    <property type="entry name" value="A_DEAMINASE"/>
    <property type="match status" value="1"/>
</dbReference>
<dbReference type="GO" id="GO:0009168">
    <property type="term" value="P:purine ribonucleoside monophosphate biosynthetic process"/>
    <property type="evidence" value="ECO:0007669"/>
    <property type="project" value="InterPro"/>
</dbReference>